<protein>
    <submittedName>
        <fullName evidence="6">MoaA/NifB/PqqE/SkfB family radical SAM enzyme</fullName>
    </submittedName>
</protein>
<evidence type="ECO:0000259" key="5">
    <source>
        <dbReference type="PROSITE" id="PS51918"/>
    </source>
</evidence>
<keyword evidence="4" id="KW-0411">Iron-sulfur</keyword>
<dbReference type="Pfam" id="PF04055">
    <property type="entry name" value="Radical_SAM"/>
    <property type="match status" value="1"/>
</dbReference>
<dbReference type="PANTHER" id="PTHR11228">
    <property type="entry name" value="RADICAL SAM DOMAIN PROTEIN"/>
    <property type="match status" value="1"/>
</dbReference>
<dbReference type="Proteomes" id="UP000573327">
    <property type="component" value="Unassembled WGS sequence"/>
</dbReference>
<proteinExistence type="predicted"/>
<feature type="domain" description="Radical SAM core" evidence="5">
    <location>
        <begin position="5"/>
        <end position="223"/>
    </location>
</feature>
<evidence type="ECO:0000256" key="4">
    <source>
        <dbReference type="ARBA" id="ARBA00023014"/>
    </source>
</evidence>
<dbReference type="InterPro" id="IPR007197">
    <property type="entry name" value="rSAM"/>
</dbReference>
<comment type="caution">
    <text evidence="6">The sequence shown here is derived from an EMBL/GenBank/DDBJ whole genome shotgun (WGS) entry which is preliminary data.</text>
</comment>
<dbReference type="SFLD" id="SFLDS00029">
    <property type="entry name" value="Radical_SAM"/>
    <property type="match status" value="1"/>
</dbReference>
<evidence type="ECO:0000313" key="6">
    <source>
        <dbReference type="EMBL" id="MBB4944598.1"/>
    </source>
</evidence>
<gene>
    <name evidence="6" type="ORF">F4556_000133</name>
</gene>
<dbReference type="CDD" id="cd01335">
    <property type="entry name" value="Radical_SAM"/>
    <property type="match status" value="1"/>
</dbReference>
<dbReference type="Gene3D" id="3.20.20.70">
    <property type="entry name" value="Aldolase class I"/>
    <property type="match status" value="1"/>
</dbReference>
<evidence type="ECO:0000256" key="2">
    <source>
        <dbReference type="ARBA" id="ARBA00022723"/>
    </source>
</evidence>
<name>A0A7W7S638_9ACTN</name>
<dbReference type="EMBL" id="JACHJR010000001">
    <property type="protein sequence ID" value="MBB4944598.1"/>
    <property type="molecule type" value="Genomic_DNA"/>
</dbReference>
<accession>A0A7W7S638</accession>
<dbReference type="InterPro" id="IPR058240">
    <property type="entry name" value="rSAM_sf"/>
</dbReference>
<evidence type="ECO:0000256" key="1">
    <source>
        <dbReference type="ARBA" id="ARBA00022691"/>
    </source>
</evidence>
<dbReference type="GO" id="GO:0051536">
    <property type="term" value="F:iron-sulfur cluster binding"/>
    <property type="evidence" value="ECO:0007669"/>
    <property type="project" value="UniProtKB-KW"/>
</dbReference>
<keyword evidence="7" id="KW-1185">Reference proteome</keyword>
<dbReference type="SFLD" id="SFLDG01067">
    <property type="entry name" value="SPASM/twitch_domain_containing"/>
    <property type="match status" value="1"/>
</dbReference>
<keyword evidence="1" id="KW-0949">S-adenosyl-L-methionine</keyword>
<keyword evidence="2" id="KW-0479">Metal-binding</keyword>
<dbReference type="PROSITE" id="PS51918">
    <property type="entry name" value="RADICAL_SAM"/>
    <property type="match status" value="1"/>
</dbReference>
<keyword evidence="3" id="KW-0408">Iron</keyword>
<dbReference type="GO" id="GO:0046872">
    <property type="term" value="F:metal ion binding"/>
    <property type="evidence" value="ECO:0007669"/>
    <property type="project" value="UniProtKB-KW"/>
</dbReference>
<dbReference type="GO" id="GO:0003824">
    <property type="term" value="F:catalytic activity"/>
    <property type="evidence" value="ECO:0007669"/>
    <property type="project" value="InterPro"/>
</dbReference>
<dbReference type="InterPro" id="IPR013785">
    <property type="entry name" value="Aldolase_TIM"/>
</dbReference>
<evidence type="ECO:0000313" key="7">
    <source>
        <dbReference type="Proteomes" id="UP000573327"/>
    </source>
</evidence>
<organism evidence="6 7">
    <name type="scientific">Kitasatospora gansuensis</name>
    <dbReference type="NCBI Taxonomy" id="258050"/>
    <lineage>
        <taxon>Bacteria</taxon>
        <taxon>Bacillati</taxon>
        <taxon>Actinomycetota</taxon>
        <taxon>Actinomycetes</taxon>
        <taxon>Kitasatosporales</taxon>
        <taxon>Streptomycetaceae</taxon>
        <taxon>Kitasatospora</taxon>
    </lineage>
</organism>
<dbReference type="AlphaFoldDB" id="A0A7W7S638"/>
<dbReference type="RefSeq" id="WP_184910657.1">
    <property type="nucleotide sequence ID" value="NZ_JACHJR010000001.1"/>
</dbReference>
<reference evidence="6 7" key="1">
    <citation type="submission" date="2020-08" db="EMBL/GenBank/DDBJ databases">
        <title>Sequencing the genomes of 1000 actinobacteria strains.</title>
        <authorList>
            <person name="Klenk H.-P."/>
        </authorList>
    </citation>
    <scope>NUCLEOTIDE SEQUENCE [LARGE SCALE GENOMIC DNA]</scope>
    <source>
        <strain evidence="6 7">DSM 44786</strain>
    </source>
</reference>
<dbReference type="PANTHER" id="PTHR11228:SF7">
    <property type="entry name" value="PQQA PEPTIDE CYCLASE"/>
    <property type="match status" value="1"/>
</dbReference>
<dbReference type="InterPro" id="IPR050377">
    <property type="entry name" value="Radical_SAM_PqqE_MftC-like"/>
</dbReference>
<evidence type="ECO:0000256" key="3">
    <source>
        <dbReference type="ARBA" id="ARBA00023004"/>
    </source>
</evidence>
<sequence>MSKLPELRRVNRISLQVNEVCDSRCRLCDYWRLENPKSMSAEVFQALVLPTLRGLSPLENICVTGGEPTLHPDLPAMLTALAEVSRTLTLITSTSGLDAVYEGIRPLISTYMVSMDGADRATYRRTRGVDLFDGAFGWVRRLRAETAATIAVSFVIQQENFDQLEAVAERSFAEGAHCVFLRVPSLTDDGFGRDGVVPLRTERAGVLTDGQIAVVTRQLAAIAGKYTREQIPNVLDYGRFVRNLRGEQPAVGLTCDVPFTSMVIDPQGHYLPCFYLPFRADLRDPQAATGLQREIQLSVLEDPGFRARHCDGCQQYVDRKWESRELNAEFHRQTLSAAAS</sequence>
<dbReference type="SUPFAM" id="SSF102114">
    <property type="entry name" value="Radical SAM enzymes"/>
    <property type="match status" value="1"/>
</dbReference>